<protein>
    <submittedName>
        <fullName evidence="4">Uncharacterized protein</fullName>
    </submittedName>
</protein>
<dbReference type="Proteomes" id="UP001156389">
    <property type="component" value="Unassembled WGS sequence"/>
</dbReference>
<proteinExistence type="inferred from homology"/>
<comment type="similarity">
    <text evidence="1">Belongs to the thioester dehydratase family. FabZ subfamily.</text>
</comment>
<keyword evidence="2" id="KW-0456">Lyase</keyword>
<feature type="region of interest" description="Disordered" evidence="3">
    <location>
        <begin position="147"/>
        <end position="176"/>
    </location>
</feature>
<dbReference type="InterPro" id="IPR013114">
    <property type="entry name" value="FabA_FabZ"/>
</dbReference>
<name>A0ABT2JNZ4_9ACTN</name>
<comment type="caution">
    <text evidence="4">The sequence shown here is derived from an EMBL/GenBank/DDBJ whole genome shotgun (WGS) entry which is preliminary data.</text>
</comment>
<dbReference type="RefSeq" id="WP_260216610.1">
    <property type="nucleotide sequence ID" value="NZ_JAJAGO010000003.1"/>
</dbReference>
<evidence type="ECO:0000313" key="4">
    <source>
        <dbReference type="EMBL" id="MCT2589603.1"/>
    </source>
</evidence>
<feature type="compositionally biased region" description="Basic and acidic residues" evidence="3">
    <location>
        <begin position="150"/>
        <end position="165"/>
    </location>
</feature>
<evidence type="ECO:0000256" key="2">
    <source>
        <dbReference type="ARBA" id="ARBA00023239"/>
    </source>
</evidence>
<evidence type="ECO:0000256" key="1">
    <source>
        <dbReference type="ARBA" id="ARBA00009174"/>
    </source>
</evidence>
<dbReference type="EMBL" id="JAJAGO010000003">
    <property type="protein sequence ID" value="MCT2589603.1"/>
    <property type="molecule type" value="Genomic_DNA"/>
</dbReference>
<accession>A0ABT2JNZ4</accession>
<keyword evidence="5" id="KW-1185">Reference proteome</keyword>
<dbReference type="SUPFAM" id="SSF54637">
    <property type="entry name" value="Thioesterase/thiol ester dehydrase-isomerase"/>
    <property type="match status" value="2"/>
</dbReference>
<organism evidence="4 5">
    <name type="scientific">Streptomyces gossypii</name>
    <dbReference type="NCBI Taxonomy" id="2883101"/>
    <lineage>
        <taxon>Bacteria</taxon>
        <taxon>Bacillati</taxon>
        <taxon>Actinomycetota</taxon>
        <taxon>Actinomycetes</taxon>
        <taxon>Kitasatosporales</taxon>
        <taxon>Streptomycetaceae</taxon>
        <taxon>Streptomyces</taxon>
    </lineage>
</organism>
<dbReference type="PANTHER" id="PTHR30272:SF1">
    <property type="entry name" value="3-HYDROXYACYL-[ACYL-CARRIER-PROTEIN] DEHYDRATASE"/>
    <property type="match status" value="1"/>
</dbReference>
<dbReference type="Pfam" id="PF07977">
    <property type="entry name" value="FabA"/>
    <property type="match status" value="1"/>
</dbReference>
<evidence type="ECO:0000313" key="5">
    <source>
        <dbReference type="Proteomes" id="UP001156389"/>
    </source>
</evidence>
<evidence type="ECO:0000256" key="3">
    <source>
        <dbReference type="SAM" id="MobiDB-lite"/>
    </source>
</evidence>
<gene>
    <name evidence="4" type="ORF">LHJ74_06640</name>
</gene>
<dbReference type="Gene3D" id="3.10.129.10">
    <property type="entry name" value="Hotdog Thioesterase"/>
    <property type="match status" value="2"/>
</dbReference>
<dbReference type="InterPro" id="IPR029069">
    <property type="entry name" value="HotDog_dom_sf"/>
</dbReference>
<reference evidence="4 5" key="1">
    <citation type="submission" date="2021-10" db="EMBL/GenBank/DDBJ databases">
        <title>Streptomyces gossypii sp. nov., isolated from soil collected from cotton field.</title>
        <authorList>
            <person name="Ge X."/>
            <person name="Chen X."/>
            <person name="Liu W."/>
        </authorList>
    </citation>
    <scope>NUCLEOTIDE SEQUENCE [LARGE SCALE GENOMIC DNA]</scope>
    <source>
        <strain evidence="4 5">N2-109</strain>
    </source>
</reference>
<dbReference type="PANTHER" id="PTHR30272">
    <property type="entry name" value="3-HYDROXYACYL-[ACYL-CARRIER-PROTEIN] DEHYDRATASE"/>
    <property type="match status" value="1"/>
</dbReference>
<sequence>MTDAVTAPGRQERRAPRPYAPPYAAPLGAVDEVEVTTAPTGFRLRATKTVCAQDPYMAGHFPKLIMLPAVFLLEGLRQAVAVAFPSADPPELLRILSARLLAPMLEGDEITLDAVGEQAAGGHHELRVRCTGRDGRDVATLRVLIGVDQDQDHSQNQDQSRDRLDPPPPPVPAAGDTVLDHARIRELLPVRHPILLVDRVIALSPGEELSSVKSITGSEPCYQGLPEGLPAGRYAYPRSLIFESFGQSAALLWLSSAELATDDGVLMLGALRNCRFNGPVFPGDRLRHVVRLERMIAGNAFVSGEIFSDAGPVATVESLIAVARPRGAVAPAGVPPR</sequence>
<feature type="region of interest" description="Disordered" evidence="3">
    <location>
        <begin position="1"/>
        <end position="21"/>
    </location>
</feature>